<reference evidence="2 3" key="1">
    <citation type="journal article" date="2016" name="Antonie Van Leeuwenhoek">
        <title>Nocardia donostiensis sp. nov., isolated from human respiratory specimens.</title>
        <authorList>
            <person name="Ercibengoa M."/>
            <person name="Bell M."/>
            <person name="Marimon J.M."/>
            <person name="Humrighouse B."/>
            <person name="Klenk H.P."/>
            <person name="Potter G."/>
            <person name="Perez-Trallero E."/>
        </authorList>
    </citation>
    <scope>NUCLEOTIDE SEQUENCE [LARGE SCALE GENOMIC DNA]</scope>
    <source>
        <strain evidence="2 3">X1655</strain>
    </source>
</reference>
<accession>A0A1W0AXG6</accession>
<dbReference type="Proteomes" id="UP000188836">
    <property type="component" value="Unassembled WGS sequence"/>
</dbReference>
<feature type="signal peptide" evidence="1">
    <location>
        <begin position="1"/>
        <end position="19"/>
    </location>
</feature>
<dbReference type="AlphaFoldDB" id="A0A1W0AXG6"/>
<feature type="chain" id="PRO_5012167261" evidence="1">
    <location>
        <begin position="20"/>
        <end position="114"/>
    </location>
</feature>
<sequence>MFVRRLLAAFAFAASTALALTGCTASGPGSSTQCELSGCTVTFDRGVDASASVLGVEAKLVAVNGNLVTLSVAGQEVTVPVGEAQSSEGRVITVQKVTEEQVVVEISTGINTGG</sequence>
<organism evidence="2 3">
    <name type="scientific">Nocardia donostiensis</name>
    <dbReference type="NCBI Taxonomy" id="1538463"/>
    <lineage>
        <taxon>Bacteria</taxon>
        <taxon>Bacillati</taxon>
        <taxon>Actinomycetota</taxon>
        <taxon>Actinomycetes</taxon>
        <taxon>Mycobacteriales</taxon>
        <taxon>Nocardiaceae</taxon>
        <taxon>Nocardia</taxon>
    </lineage>
</organism>
<dbReference type="RefSeq" id="WP_077121467.1">
    <property type="nucleotide sequence ID" value="NZ_LOKT01000007.1"/>
</dbReference>
<evidence type="ECO:0000256" key="1">
    <source>
        <dbReference type="SAM" id="SignalP"/>
    </source>
</evidence>
<gene>
    <name evidence="2" type="ORF">B0T46_24365</name>
</gene>
<protein>
    <submittedName>
        <fullName evidence="2">Uncharacterized protein</fullName>
    </submittedName>
</protein>
<dbReference type="PROSITE" id="PS51257">
    <property type="entry name" value="PROKAR_LIPOPROTEIN"/>
    <property type="match status" value="1"/>
</dbReference>
<keyword evidence="3" id="KW-1185">Reference proteome</keyword>
<keyword evidence="1" id="KW-0732">Signal</keyword>
<proteinExistence type="predicted"/>
<name>A0A1W0AXG6_9NOCA</name>
<evidence type="ECO:0000313" key="3">
    <source>
        <dbReference type="Proteomes" id="UP000188836"/>
    </source>
</evidence>
<dbReference type="EMBL" id="MUMY01000029">
    <property type="protein sequence ID" value="ONM46205.1"/>
    <property type="molecule type" value="Genomic_DNA"/>
</dbReference>
<comment type="caution">
    <text evidence="2">The sequence shown here is derived from an EMBL/GenBank/DDBJ whole genome shotgun (WGS) entry which is preliminary data.</text>
</comment>
<dbReference type="OrthoDB" id="3482166at2"/>
<evidence type="ECO:0000313" key="2">
    <source>
        <dbReference type="EMBL" id="ONM46205.1"/>
    </source>
</evidence>